<evidence type="ECO:0000259" key="6">
    <source>
        <dbReference type="Pfam" id="PF05433"/>
    </source>
</evidence>
<gene>
    <name evidence="7" type="ORF">KUL25_10035</name>
</gene>
<evidence type="ECO:0000313" key="7">
    <source>
        <dbReference type="EMBL" id="QXL89811.1"/>
    </source>
</evidence>
<dbReference type="EMBL" id="JAIMBW010000001">
    <property type="protein sequence ID" value="MBY4893103.1"/>
    <property type="molecule type" value="Genomic_DNA"/>
</dbReference>
<evidence type="ECO:0000256" key="2">
    <source>
        <dbReference type="ARBA" id="ARBA00008681"/>
    </source>
</evidence>
<proteinExistence type="inferred from homology"/>
<dbReference type="Pfam" id="PF05433">
    <property type="entry name" value="Rick_17kDa_Anti"/>
    <property type="match status" value="1"/>
</dbReference>
<accession>A0A975YHV7</accession>
<evidence type="ECO:0000256" key="4">
    <source>
        <dbReference type="ARBA" id="ARBA00023288"/>
    </source>
</evidence>
<evidence type="ECO:0000313" key="8">
    <source>
        <dbReference type="Proteomes" id="UP000693972"/>
    </source>
</evidence>
<evidence type="ECO:0000256" key="5">
    <source>
        <dbReference type="SAM" id="SignalP"/>
    </source>
</evidence>
<dbReference type="InterPro" id="IPR008816">
    <property type="entry name" value="Gly_zipper_2TM_dom"/>
</dbReference>
<keyword evidence="5" id="KW-0732">Signal</keyword>
<comment type="subcellular location">
    <subcellularLocation>
        <location evidence="1">Cell outer membrane</location>
        <topology evidence="1">Lipid-anchor</topology>
    </subcellularLocation>
</comment>
<keyword evidence="4" id="KW-0449">Lipoprotein</keyword>
<sequence length="90" mass="8930">MKKFIAPVLLVAATAISACQPLSPQDRSNLGLVGGAGAGLLLASAFDANPAWTVLATVGGAALGTQVARNTQTGQCAYSNGDGTYYVAAC</sequence>
<dbReference type="EMBL" id="CP078073">
    <property type="protein sequence ID" value="QXL89811.1"/>
    <property type="molecule type" value="Genomic_DNA"/>
</dbReference>
<feature type="signal peptide" evidence="5">
    <location>
        <begin position="1"/>
        <end position="18"/>
    </location>
</feature>
<keyword evidence="8" id="KW-1185">Reference proteome</keyword>
<name>A0A975YHV7_9RHOB</name>
<comment type="similarity">
    <text evidence="2">Belongs to the rickettsiale 17 kDa surface antigen family.</text>
</comment>
<evidence type="ECO:0000256" key="3">
    <source>
        <dbReference type="ARBA" id="ARBA00015281"/>
    </source>
</evidence>
<dbReference type="RefSeq" id="WP_257892834.1">
    <property type="nucleotide sequence ID" value="NZ_JAIMBW010000001.1"/>
</dbReference>
<protein>
    <recommendedName>
        <fullName evidence="3">17 kDa surface antigen</fullName>
    </recommendedName>
</protein>
<reference evidence="7 8" key="1">
    <citation type="submission" date="2021-07" db="EMBL/GenBank/DDBJ databases">
        <title>Karlodiniumbacter phycospheric gen. nov., sp. nov., a phycosphere bacterium isolated from karlodinium veneficum.</title>
        <authorList>
            <person name="Peng Y."/>
            <person name="Jiang L."/>
            <person name="Lee J."/>
        </authorList>
    </citation>
    <scope>NUCLEOTIDE SEQUENCE</scope>
    <source>
        <strain evidence="7 8">N5</strain>
    </source>
</reference>
<organism evidence="7">
    <name type="scientific">Gymnodinialimonas phycosphaerae</name>
    <dbReference type="NCBI Taxonomy" id="2841589"/>
    <lineage>
        <taxon>Bacteria</taxon>
        <taxon>Pseudomonadati</taxon>
        <taxon>Pseudomonadota</taxon>
        <taxon>Alphaproteobacteria</taxon>
        <taxon>Rhodobacterales</taxon>
        <taxon>Paracoccaceae</taxon>
        <taxon>Gymnodinialimonas</taxon>
    </lineage>
</organism>
<dbReference type="Proteomes" id="UP000693972">
    <property type="component" value="Unassembled WGS sequence"/>
</dbReference>
<dbReference type="AlphaFoldDB" id="A0A975YHV7"/>
<dbReference type="GO" id="GO:0009279">
    <property type="term" value="C:cell outer membrane"/>
    <property type="evidence" value="ECO:0007669"/>
    <property type="project" value="UniProtKB-SubCell"/>
</dbReference>
<dbReference type="PROSITE" id="PS51257">
    <property type="entry name" value="PROKAR_LIPOPROTEIN"/>
    <property type="match status" value="1"/>
</dbReference>
<feature type="chain" id="PRO_5038021258" description="17 kDa surface antigen" evidence="5">
    <location>
        <begin position="19"/>
        <end position="90"/>
    </location>
</feature>
<evidence type="ECO:0000256" key="1">
    <source>
        <dbReference type="ARBA" id="ARBA00004459"/>
    </source>
</evidence>
<feature type="domain" description="Glycine zipper 2TM" evidence="6">
    <location>
        <begin position="30"/>
        <end position="71"/>
    </location>
</feature>